<gene>
    <name evidence="2" type="ORF">CEXT_415011</name>
</gene>
<evidence type="ECO:0000256" key="1">
    <source>
        <dbReference type="SAM" id="MobiDB-lite"/>
    </source>
</evidence>
<proteinExistence type="predicted"/>
<evidence type="ECO:0000313" key="2">
    <source>
        <dbReference type="EMBL" id="GIX94533.1"/>
    </source>
</evidence>
<reference evidence="2 3" key="1">
    <citation type="submission" date="2021-06" db="EMBL/GenBank/DDBJ databases">
        <title>Caerostris extrusa draft genome.</title>
        <authorList>
            <person name="Kono N."/>
            <person name="Arakawa K."/>
        </authorList>
    </citation>
    <scope>NUCLEOTIDE SEQUENCE [LARGE SCALE GENOMIC DNA]</scope>
</reference>
<accession>A0AAV4PET6</accession>
<keyword evidence="3" id="KW-1185">Reference proteome</keyword>
<feature type="region of interest" description="Disordered" evidence="1">
    <location>
        <begin position="69"/>
        <end position="90"/>
    </location>
</feature>
<evidence type="ECO:0000313" key="3">
    <source>
        <dbReference type="Proteomes" id="UP001054945"/>
    </source>
</evidence>
<comment type="caution">
    <text evidence="2">The sequence shown here is derived from an EMBL/GenBank/DDBJ whole genome shotgun (WGS) entry which is preliminary data.</text>
</comment>
<protein>
    <submittedName>
        <fullName evidence="2">Uncharacterized protein</fullName>
    </submittedName>
</protein>
<dbReference type="EMBL" id="BPLR01004389">
    <property type="protein sequence ID" value="GIX94533.1"/>
    <property type="molecule type" value="Genomic_DNA"/>
</dbReference>
<dbReference type="Proteomes" id="UP001054945">
    <property type="component" value="Unassembled WGS sequence"/>
</dbReference>
<organism evidence="2 3">
    <name type="scientific">Caerostris extrusa</name>
    <name type="common">Bark spider</name>
    <name type="synonym">Caerostris bankana</name>
    <dbReference type="NCBI Taxonomy" id="172846"/>
    <lineage>
        <taxon>Eukaryota</taxon>
        <taxon>Metazoa</taxon>
        <taxon>Ecdysozoa</taxon>
        <taxon>Arthropoda</taxon>
        <taxon>Chelicerata</taxon>
        <taxon>Arachnida</taxon>
        <taxon>Araneae</taxon>
        <taxon>Araneomorphae</taxon>
        <taxon>Entelegynae</taxon>
        <taxon>Araneoidea</taxon>
        <taxon>Araneidae</taxon>
        <taxon>Caerostris</taxon>
    </lineage>
</organism>
<name>A0AAV4PET6_CAEEX</name>
<dbReference type="AlphaFoldDB" id="A0AAV4PET6"/>
<sequence length="90" mass="10298">MTTHLTNPNCCGENNGKQVFPEVDQRQSQLSYKGFFLQNQKNTTPLKPEKHDHALDKPKLLRRKQVFPEVDQRHTAPILNSGLESTDPKS</sequence>